<keyword evidence="1" id="KW-0812">Transmembrane</keyword>
<feature type="transmembrane region" description="Helical" evidence="1">
    <location>
        <begin position="12"/>
        <end position="32"/>
    </location>
</feature>
<dbReference type="EMBL" id="LYND01000151">
    <property type="protein sequence ID" value="ODA07346.1"/>
    <property type="molecule type" value="Genomic_DNA"/>
</dbReference>
<gene>
    <name evidence="2" type="ORF">A7312_09655</name>
</gene>
<feature type="transmembrane region" description="Helical" evidence="1">
    <location>
        <begin position="38"/>
        <end position="63"/>
    </location>
</feature>
<comment type="caution">
    <text evidence="2">The sequence shown here is derived from an EMBL/GenBank/DDBJ whole genome shotgun (WGS) entry which is preliminary data.</text>
</comment>
<keyword evidence="1" id="KW-1133">Transmembrane helix</keyword>
<keyword evidence="1" id="KW-0472">Membrane</keyword>
<reference evidence="3" key="1">
    <citation type="submission" date="2016-05" db="EMBL/GenBank/DDBJ databases">
        <title>Whole genome shotgun sequencing of cultured foodborne pathogen.</title>
        <authorList>
            <person name="Zheng J."/>
            <person name="Timme R."/>
            <person name="Allard M."/>
            <person name="Strain E."/>
            <person name="Luo Y."/>
            <person name="Brown E."/>
        </authorList>
    </citation>
    <scope>NUCLEOTIDE SEQUENCE [LARGE SCALE GENOMIC DNA]</scope>
    <source>
        <strain evidence="3">CFSAN034343</strain>
    </source>
</reference>
<sequence>MRKFRKFIKKTLMVLSIVLVGVVLYYSIEYLLKIVKTLAPQVLAAIIAGMFTVFVTVISLIIAKRRENKQSIDEQHRIKKIPIYEEFLQFWFKVLLHGKIGKPVTEEEMLNFFTEFTQKLILWGSDEVILEYGEFRTFFMKLSQAEGQNSKEATKSIQKFEKLITAIRKDVGHKNSGFKKNDILKLFITDIENLK</sequence>
<keyword evidence="3" id="KW-1185">Reference proteome</keyword>
<organism evidence="2 3">
    <name type="scientific">Paenibacillus polymyxa</name>
    <name type="common">Bacillus polymyxa</name>
    <dbReference type="NCBI Taxonomy" id="1406"/>
    <lineage>
        <taxon>Bacteria</taxon>
        <taxon>Bacillati</taxon>
        <taxon>Bacillota</taxon>
        <taxon>Bacilli</taxon>
        <taxon>Bacillales</taxon>
        <taxon>Paenibacillaceae</taxon>
        <taxon>Paenibacillus</taxon>
    </lineage>
</organism>
<evidence type="ECO:0000313" key="2">
    <source>
        <dbReference type="EMBL" id="ODA07346.1"/>
    </source>
</evidence>
<name>A0ABX2Z954_PAEPO</name>
<proteinExistence type="predicted"/>
<accession>A0ABX2Z954</accession>
<evidence type="ECO:0000313" key="3">
    <source>
        <dbReference type="Proteomes" id="UP000094974"/>
    </source>
</evidence>
<protein>
    <submittedName>
        <fullName evidence="2">Uncharacterized protein</fullName>
    </submittedName>
</protein>
<dbReference type="RefSeq" id="WP_068941122.1">
    <property type="nucleotide sequence ID" value="NZ_LYND01000151.1"/>
</dbReference>
<dbReference type="Proteomes" id="UP000094974">
    <property type="component" value="Unassembled WGS sequence"/>
</dbReference>
<evidence type="ECO:0000256" key="1">
    <source>
        <dbReference type="SAM" id="Phobius"/>
    </source>
</evidence>